<dbReference type="PANTHER" id="PTHR31225">
    <property type="entry name" value="OS04G0344100 PROTEIN-RELATED"/>
    <property type="match status" value="1"/>
</dbReference>
<keyword evidence="3" id="KW-0479">Metal-binding</keyword>
<feature type="domain" description="Terpene synthase N-terminal" evidence="5">
    <location>
        <begin position="135"/>
        <end position="311"/>
    </location>
</feature>
<evidence type="ECO:0000256" key="2">
    <source>
        <dbReference type="ARBA" id="ARBA00001946"/>
    </source>
</evidence>
<dbReference type="InterPro" id="IPR044814">
    <property type="entry name" value="Terpene_cyclase_plant_C1"/>
</dbReference>
<gene>
    <name evidence="7" type="primary">stc</name>
</gene>
<dbReference type="InterPro" id="IPR005630">
    <property type="entry name" value="Terpene_synthase_metal-bd"/>
</dbReference>
<sequence>MVVHKDRKMVVAAASRHIPTPQAHWKMTGSSYACTCTAFRSISTKLAARSSGGRRSAVDPSAGGPPPPPPPVVMAGAVASPGKRIPPSPIGCTSRAASDVAVSASATVAATASSSRQAKEDDGASRNVSGFEPSIWGDFFLTYSSPLATSSLHKAWMVHRADQLKEQVAAKLVAASSSACSLHRRIHLIHVLERLCLDHLFEDEISDMLARMNDVDVSGCDLQTVAMWFYLLRKHGYSVSSDVFAKFRDEQGGGFTANSARDLLSLHCAACLATRGETILDEAISFTAKSLKSTAPYTGAASLACEIKRALEIPLPRRVRIYEAKSRIAEYGREAEADELVMELAKLNYNLVQLQYQQELKIITRWWNGLELQSRLSFARDRVVECYFWIVGVYFEPSYSRARIILTKVIAIVSLLDDTYDVYGTPQECELFTECIESWDPAVAGGLPENMKFIFGKILDTYQSIEEELAPEEKYRMPYIKNFIIDLVRAYNKEVRWREQGYVPATVEEHLQVSARSGACHLLSCASFVGMGDVAGEEAFEWVCSVPKLVQALCIILRLSDDLKSYEREKMAPHVASTIESCMREHEVPLEVARVKIQEMIDETWKDFNEEWLNMNKHQPAELLERIFNLTRTMVYMYKNDDAYTNCHVIKDTINSLFVEPVFIA</sequence>
<dbReference type="AlphaFoldDB" id="Q5GAS4"/>
<dbReference type="GO" id="GO:0016102">
    <property type="term" value="P:diterpenoid biosynthetic process"/>
    <property type="evidence" value="ECO:0007669"/>
    <property type="project" value="InterPro"/>
</dbReference>
<dbReference type="EMBL" id="AY664416">
    <property type="protein sequence ID" value="AAV64216.1"/>
    <property type="molecule type" value="Genomic_DNA"/>
</dbReference>
<dbReference type="Pfam" id="PF03936">
    <property type="entry name" value="Terpene_synth_C"/>
    <property type="match status" value="1"/>
</dbReference>
<protein>
    <submittedName>
        <fullName evidence="7">Stc</fullName>
    </submittedName>
</protein>
<dbReference type="CDD" id="cd00684">
    <property type="entry name" value="Terpene_cyclase_plant_C1"/>
    <property type="match status" value="1"/>
</dbReference>
<dbReference type="SUPFAM" id="SSF48576">
    <property type="entry name" value="Terpenoid synthases"/>
    <property type="match status" value="1"/>
</dbReference>
<feature type="compositionally biased region" description="Pro residues" evidence="4">
    <location>
        <begin position="63"/>
        <end position="72"/>
    </location>
</feature>
<comment type="cofactor">
    <cofactor evidence="1">
        <name>Mn(2+)</name>
        <dbReference type="ChEBI" id="CHEBI:29035"/>
    </cofactor>
</comment>
<dbReference type="InterPro" id="IPR050148">
    <property type="entry name" value="Terpene_synthase-like"/>
</dbReference>
<evidence type="ECO:0000259" key="5">
    <source>
        <dbReference type="Pfam" id="PF01397"/>
    </source>
</evidence>
<dbReference type="SUPFAM" id="SSF48239">
    <property type="entry name" value="Terpenoid cyclases/Protein prenyltransferases"/>
    <property type="match status" value="1"/>
</dbReference>
<reference evidence="7" key="1">
    <citation type="journal article" date="2005" name="Plant Cell">
        <title>Evolution of DNA sequence nonhomologies among maize inbreds.</title>
        <authorList>
            <person name="Brunner S."/>
            <person name="Fengler K."/>
            <person name="Morgante M."/>
            <person name="Tingey S."/>
            <person name="Rafalski A."/>
        </authorList>
    </citation>
    <scope>NUCLEOTIDE SEQUENCE</scope>
</reference>
<organism evidence="7">
    <name type="scientific">Zea mays</name>
    <name type="common">Maize</name>
    <dbReference type="NCBI Taxonomy" id="4577"/>
    <lineage>
        <taxon>Eukaryota</taxon>
        <taxon>Viridiplantae</taxon>
        <taxon>Streptophyta</taxon>
        <taxon>Embryophyta</taxon>
        <taxon>Tracheophyta</taxon>
        <taxon>Spermatophyta</taxon>
        <taxon>Magnoliopsida</taxon>
        <taxon>Liliopsida</taxon>
        <taxon>Poales</taxon>
        <taxon>Poaceae</taxon>
        <taxon>PACMAD clade</taxon>
        <taxon>Panicoideae</taxon>
        <taxon>Andropogonodae</taxon>
        <taxon>Andropogoneae</taxon>
        <taxon>Tripsacinae</taxon>
        <taxon>Zea</taxon>
    </lineage>
</organism>
<dbReference type="InterPro" id="IPR008930">
    <property type="entry name" value="Terpenoid_cyclase/PrenylTrfase"/>
</dbReference>
<dbReference type="InterPro" id="IPR036965">
    <property type="entry name" value="Terpene_synth_N_sf"/>
</dbReference>
<accession>Q5GAS4</accession>
<dbReference type="GO" id="GO:0010333">
    <property type="term" value="F:terpene synthase activity"/>
    <property type="evidence" value="ECO:0007669"/>
    <property type="project" value="InterPro"/>
</dbReference>
<evidence type="ECO:0000256" key="1">
    <source>
        <dbReference type="ARBA" id="ARBA00001936"/>
    </source>
</evidence>
<dbReference type="Gene3D" id="1.50.10.130">
    <property type="entry name" value="Terpene synthase, N-terminal domain"/>
    <property type="match status" value="1"/>
</dbReference>
<dbReference type="ExpressionAtlas" id="Q5GAS4">
    <property type="expression patterns" value="baseline and differential"/>
</dbReference>
<name>Q5GAS4_MAIZE</name>
<dbReference type="InterPro" id="IPR001906">
    <property type="entry name" value="Terpene_synth_N"/>
</dbReference>
<dbReference type="FunFam" id="1.10.600.10:FF:000007">
    <property type="entry name" value="Isoprene synthase, chloroplastic"/>
    <property type="match status" value="1"/>
</dbReference>
<dbReference type="Pfam" id="PF01397">
    <property type="entry name" value="Terpene_synth"/>
    <property type="match status" value="1"/>
</dbReference>
<evidence type="ECO:0000256" key="4">
    <source>
        <dbReference type="SAM" id="MobiDB-lite"/>
    </source>
</evidence>
<dbReference type="GO" id="GO:0000287">
    <property type="term" value="F:magnesium ion binding"/>
    <property type="evidence" value="ECO:0007669"/>
    <property type="project" value="InterPro"/>
</dbReference>
<evidence type="ECO:0000259" key="6">
    <source>
        <dbReference type="Pfam" id="PF03936"/>
    </source>
</evidence>
<dbReference type="SFLD" id="SFLDG01019">
    <property type="entry name" value="Terpene_Cyclase_Like_1_C_Termi"/>
    <property type="match status" value="1"/>
</dbReference>
<proteinExistence type="predicted"/>
<dbReference type="PANTHER" id="PTHR31225:SF228">
    <property type="entry name" value="ALPHA-TERPINEOL SYNTHASE, CHLOROPLASTIC"/>
    <property type="match status" value="1"/>
</dbReference>
<feature type="region of interest" description="Disordered" evidence="4">
    <location>
        <begin position="48"/>
        <end position="92"/>
    </location>
</feature>
<dbReference type="InterPro" id="IPR034741">
    <property type="entry name" value="Terpene_cyclase-like_1_C"/>
</dbReference>
<dbReference type="Gene3D" id="1.10.600.10">
    <property type="entry name" value="Farnesyl Diphosphate Synthase"/>
    <property type="match status" value="1"/>
</dbReference>
<dbReference type="SFLD" id="SFLDS00005">
    <property type="entry name" value="Isoprenoid_Synthase_Type_I"/>
    <property type="match status" value="1"/>
</dbReference>
<feature type="compositionally biased region" description="Low complexity" evidence="4">
    <location>
        <begin position="73"/>
        <end position="82"/>
    </location>
</feature>
<evidence type="ECO:0000256" key="3">
    <source>
        <dbReference type="ARBA" id="ARBA00022723"/>
    </source>
</evidence>
<feature type="domain" description="Terpene synthase metal-binding" evidence="6">
    <location>
        <begin position="370"/>
        <end position="607"/>
    </location>
</feature>
<comment type="cofactor">
    <cofactor evidence="2">
        <name>Mg(2+)</name>
        <dbReference type="ChEBI" id="CHEBI:18420"/>
    </cofactor>
</comment>
<evidence type="ECO:0000313" key="7">
    <source>
        <dbReference type="EMBL" id="AAV64216.1"/>
    </source>
</evidence>
<dbReference type="InterPro" id="IPR008949">
    <property type="entry name" value="Isoprenoid_synthase_dom_sf"/>
</dbReference>